<name>A0A1W1BJW5_9ZZZZ</name>
<evidence type="ECO:0000313" key="1">
    <source>
        <dbReference type="EMBL" id="SFV53771.1"/>
    </source>
</evidence>
<organism evidence="1">
    <name type="scientific">hydrothermal vent metagenome</name>
    <dbReference type="NCBI Taxonomy" id="652676"/>
    <lineage>
        <taxon>unclassified sequences</taxon>
        <taxon>metagenomes</taxon>
        <taxon>ecological metagenomes</taxon>
    </lineage>
</organism>
<evidence type="ECO:0008006" key="2">
    <source>
        <dbReference type="Google" id="ProtNLM"/>
    </source>
</evidence>
<gene>
    <name evidence="1" type="ORF">MNB_SM-4-396</name>
</gene>
<accession>A0A1W1BJW5</accession>
<protein>
    <recommendedName>
        <fullName evidence="2">DUF4168 domain-containing protein</fullName>
    </recommendedName>
</protein>
<dbReference type="EMBL" id="FPHF01000026">
    <property type="protein sequence ID" value="SFV53771.1"/>
    <property type="molecule type" value="Genomic_DNA"/>
</dbReference>
<reference evidence="1" key="1">
    <citation type="submission" date="2016-10" db="EMBL/GenBank/DDBJ databases">
        <authorList>
            <person name="de Groot N.N."/>
        </authorList>
    </citation>
    <scope>NUCLEOTIDE SEQUENCE</scope>
</reference>
<sequence>MKAITLTLVLLGGLTLGLADATDTQTNEKSLQTQERIQNMNEMKEKISLMTPEAREIALQEMSKHMSSDMQNSVYMGEDKQAQIKEYAGEMQMQNIREITQDQNMNQQQVANQYDVGVSRGTYTKDGTSFSGLQGRR</sequence>
<proteinExistence type="predicted"/>
<dbReference type="AlphaFoldDB" id="A0A1W1BJW5"/>